<proteinExistence type="predicted"/>
<keyword evidence="2" id="KW-0012">Acyltransferase</keyword>
<evidence type="ECO:0000313" key="7">
    <source>
        <dbReference type="Proteomes" id="UP000281975"/>
    </source>
</evidence>
<reference evidence="6 7" key="1">
    <citation type="submission" date="2018-10" db="EMBL/GenBank/DDBJ databases">
        <title>Genomic Encyclopedia of Type Strains, Phase IV (KMG-IV): sequencing the most valuable type-strain genomes for metagenomic binning, comparative biology and taxonomic classification.</title>
        <authorList>
            <person name="Goeker M."/>
        </authorList>
    </citation>
    <scope>NUCLEOTIDE SEQUENCE [LARGE SCALE GENOMIC DNA]</scope>
    <source>
        <strain evidence="6 7">DSM 23229</strain>
    </source>
</reference>
<dbReference type="Gene3D" id="3.40.630.30">
    <property type="match status" value="1"/>
</dbReference>
<name>A0A420WTZ2_9GAMM</name>
<dbReference type="AlphaFoldDB" id="A0A420WTZ2"/>
<comment type="catalytic activity">
    <reaction evidence="4">
        <text>L-methionine sulfone + acetyl-CoA = N-acetyl-L-methionine sulfone + CoA + H(+)</text>
        <dbReference type="Rhea" id="RHEA:47656"/>
        <dbReference type="ChEBI" id="CHEBI:15378"/>
        <dbReference type="ChEBI" id="CHEBI:57287"/>
        <dbReference type="ChEBI" id="CHEBI:57288"/>
        <dbReference type="ChEBI" id="CHEBI:87824"/>
        <dbReference type="ChEBI" id="CHEBI:87825"/>
    </reaction>
</comment>
<dbReference type="PANTHER" id="PTHR43072">
    <property type="entry name" value="N-ACETYLTRANSFERASE"/>
    <property type="match status" value="1"/>
</dbReference>
<dbReference type="SUPFAM" id="SSF55729">
    <property type="entry name" value="Acyl-CoA N-acyltransferases (Nat)"/>
    <property type="match status" value="1"/>
</dbReference>
<comment type="caution">
    <text evidence="6">The sequence shown here is derived from an EMBL/GenBank/DDBJ whole genome shotgun (WGS) entry which is preliminary data.</text>
</comment>
<evidence type="ECO:0000256" key="1">
    <source>
        <dbReference type="ARBA" id="ARBA00022679"/>
    </source>
</evidence>
<evidence type="ECO:0000256" key="4">
    <source>
        <dbReference type="ARBA" id="ARBA00051334"/>
    </source>
</evidence>
<dbReference type="EMBL" id="RBIN01000008">
    <property type="protein sequence ID" value="RKQ96908.1"/>
    <property type="molecule type" value="Genomic_DNA"/>
</dbReference>
<evidence type="ECO:0000259" key="5">
    <source>
        <dbReference type="PROSITE" id="PS51186"/>
    </source>
</evidence>
<evidence type="ECO:0000256" key="2">
    <source>
        <dbReference type="ARBA" id="ARBA00023315"/>
    </source>
</evidence>
<keyword evidence="1 6" id="KW-0808">Transferase</keyword>
<organism evidence="6 7">
    <name type="scientific">Kushneria sinocarnis</name>
    <dbReference type="NCBI Taxonomy" id="595502"/>
    <lineage>
        <taxon>Bacteria</taxon>
        <taxon>Pseudomonadati</taxon>
        <taxon>Pseudomonadota</taxon>
        <taxon>Gammaproteobacteria</taxon>
        <taxon>Oceanospirillales</taxon>
        <taxon>Halomonadaceae</taxon>
        <taxon>Kushneria</taxon>
    </lineage>
</organism>
<dbReference type="RefSeq" id="WP_121173685.1">
    <property type="nucleotide sequence ID" value="NZ_RBIN01000008.1"/>
</dbReference>
<comment type="catalytic activity">
    <reaction evidence="3">
        <text>L-methionine sulfoximine + acetyl-CoA = N-acetyl-L-methionine sulfoximine + CoA + H(+)</text>
        <dbReference type="Rhea" id="RHEA:47660"/>
        <dbReference type="ChEBI" id="CHEBI:15378"/>
        <dbReference type="ChEBI" id="CHEBI:57287"/>
        <dbReference type="ChEBI" id="CHEBI:57288"/>
        <dbReference type="ChEBI" id="CHEBI:87826"/>
        <dbReference type="ChEBI" id="CHEBI:87827"/>
    </reaction>
</comment>
<dbReference type="InterPro" id="IPR000182">
    <property type="entry name" value="GNAT_dom"/>
</dbReference>
<dbReference type="Proteomes" id="UP000281975">
    <property type="component" value="Unassembled WGS sequence"/>
</dbReference>
<dbReference type="PANTHER" id="PTHR43072:SF23">
    <property type="entry name" value="UPF0039 PROTEIN C11D3.02C"/>
    <property type="match status" value="1"/>
</dbReference>
<protein>
    <submittedName>
        <fullName evidence="6">Phosphinothricin acetyltransferase</fullName>
    </submittedName>
</protein>
<dbReference type="Pfam" id="PF00583">
    <property type="entry name" value="Acetyltransf_1"/>
    <property type="match status" value="1"/>
</dbReference>
<dbReference type="OrthoDB" id="5459937at2"/>
<gene>
    <name evidence="6" type="ORF">C7446_2769</name>
</gene>
<dbReference type="FunFam" id="3.40.630.30:FF:000026">
    <property type="entry name" value="Phosphinothricin acetyltransferase"/>
    <property type="match status" value="1"/>
</dbReference>
<feature type="domain" description="N-acetyltransferase" evidence="5">
    <location>
        <begin position="13"/>
        <end position="172"/>
    </location>
</feature>
<sequence length="190" mass="21015">MSQTCSSADATGLVLRDAAEADLAGILEIYNQAVEHTTAIWNERPVDLADRLDWWQQRTGAGFPVLVAVRPADDRVLGYATFGPFRPHDGYRHSVEHSVYVHAEQHGQGIGRQLMEMLIERARAQGHHAMVGGIEAGNRGSIRLHERMGFRQVGLMPQIGCKFGRWLDLALLQLTLDETAAPAGSHERRG</sequence>
<evidence type="ECO:0000313" key="6">
    <source>
        <dbReference type="EMBL" id="RKQ96908.1"/>
    </source>
</evidence>
<dbReference type="PROSITE" id="PS51186">
    <property type="entry name" value="GNAT"/>
    <property type="match status" value="1"/>
</dbReference>
<accession>A0A420WTZ2</accession>
<evidence type="ECO:0000256" key="3">
    <source>
        <dbReference type="ARBA" id="ARBA00050603"/>
    </source>
</evidence>
<dbReference type="InterPro" id="IPR016181">
    <property type="entry name" value="Acyl_CoA_acyltransferase"/>
</dbReference>
<dbReference type="CDD" id="cd04301">
    <property type="entry name" value="NAT_SF"/>
    <property type="match status" value="1"/>
</dbReference>
<keyword evidence="7" id="KW-1185">Reference proteome</keyword>
<dbReference type="GO" id="GO:0016747">
    <property type="term" value="F:acyltransferase activity, transferring groups other than amino-acyl groups"/>
    <property type="evidence" value="ECO:0007669"/>
    <property type="project" value="InterPro"/>
</dbReference>